<comment type="caution">
    <text evidence="3">The sequence shown here is derived from an EMBL/GenBank/DDBJ whole genome shotgun (WGS) entry which is preliminary data.</text>
</comment>
<organism evidence="3 4">
    <name type="scientific">Pristionchus fissidentatus</name>
    <dbReference type="NCBI Taxonomy" id="1538716"/>
    <lineage>
        <taxon>Eukaryota</taxon>
        <taxon>Metazoa</taxon>
        <taxon>Ecdysozoa</taxon>
        <taxon>Nematoda</taxon>
        <taxon>Chromadorea</taxon>
        <taxon>Rhabditida</taxon>
        <taxon>Rhabditina</taxon>
        <taxon>Diplogasteromorpha</taxon>
        <taxon>Diplogasteroidea</taxon>
        <taxon>Neodiplogasteridae</taxon>
        <taxon>Pristionchus</taxon>
    </lineage>
</organism>
<evidence type="ECO:0000256" key="1">
    <source>
        <dbReference type="SAM" id="MobiDB-lite"/>
    </source>
</evidence>
<keyword evidence="2" id="KW-0472">Membrane</keyword>
<sequence>MQTMILFPCSFEPIFTAKEWIFLRWASLQSPVECVVAIITVVIVRRGVEGILIGAVSVLLFAAYNERRVGRHVIVVPHLKSVMLVFHELWRNMSNDVLRVSDAECSHQIVMNIGVFLITSTRLAEGVQNYSGYKYQIVCRNMSSSERCESAAKGMTSDAKLHNRDTWPTDCRSPQQVHHS</sequence>
<keyword evidence="2" id="KW-0812">Transmembrane</keyword>
<name>A0AAV5UXY1_9BILA</name>
<accession>A0AAV5UXY1</accession>
<protein>
    <recommendedName>
        <fullName evidence="5">G protein-coupled receptor</fullName>
    </recommendedName>
</protein>
<proteinExistence type="predicted"/>
<dbReference type="Proteomes" id="UP001432322">
    <property type="component" value="Unassembled WGS sequence"/>
</dbReference>
<keyword evidence="2" id="KW-1133">Transmembrane helix</keyword>
<feature type="non-terminal residue" evidence="3">
    <location>
        <position position="180"/>
    </location>
</feature>
<reference evidence="3" key="1">
    <citation type="submission" date="2023-10" db="EMBL/GenBank/DDBJ databases">
        <title>Genome assembly of Pristionchus species.</title>
        <authorList>
            <person name="Yoshida K."/>
            <person name="Sommer R.J."/>
        </authorList>
    </citation>
    <scope>NUCLEOTIDE SEQUENCE</scope>
    <source>
        <strain evidence="3">RS5133</strain>
    </source>
</reference>
<evidence type="ECO:0008006" key="5">
    <source>
        <dbReference type="Google" id="ProtNLM"/>
    </source>
</evidence>
<gene>
    <name evidence="3" type="ORF">PFISCL1PPCAC_2658</name>
</gene>
<feature type="transmembrane region" description="Helical" evidence="2">
    <location>
        <begin position="50"/>
        <end position="65"/>
    </location>
</feature>
<dbReference type="AlphaFoldDB" id="A0AAV5UXY1"/>
<dbReference type="EMBL" id="BTSY01000001">
    <property type="protein sequence ID" value="GMT11361.1"/>
    <property type="molecule type" value="Genomic_DNA"/>
</dbReference>
<feature type="region of interest" description="Disordered" evidence="1">
    <location>
        <begin position="159"/>
        <end position="180"/>
    </location>
</feature>
<evidence type="ECO:0000313" key="3">
    <source>
        <dbReference type="EMBL" id="GMT11361.1"/>
    </source>
</evidence>
<feature type="transmembrane region" description="Helical" evidence="2">
    <location>
        <begin position="21"/>
        <end position="44"/>
    </location>
</feature>
<evidence type="ECO:0000313" key="4">
    <source>
        <dbReference type="Proteomes" id="UP001432322"/>
    </source>
</evidence>
<evidence type="ECO:0000256" key="2">
    <source>
        <dbReference type="SAM" id="Phobius"/>
    </source>
</evidence>
<keyword evidence="4" id="KW-1185">Reference proteome</keyword>